<dbReference type="InterPro" id="IPR013151">
    <property type="entry name" value="Immunoglobulin_dom"/>
</dbReference>
<proteinExistence type="inferred from homology"/>
<protein>
    <submittedName>
        <fullName evidence="7">RCG53733</fullName>
    </submittedName>
</protein>
<evidence type="ECO:0000313" key="7">
    <source>
        <dbReference type="EMBL" id="EDM08276.1"/>
    </source>
</evidence>
<evidence type="ECO:0000256" key="3">
    <source>
        <dbReference type="ARBA" id="ARBA00023180"/>
    </source>
</evidence>
<dbReference type="InterPro" id="IPR013783">
    <property type="entry name" value="Ig-like_fold"/>
</dbReference>
<dbReference type="InterPro" id="IPR036179">
    <property type="entry name" value="Ig-like_dom_sf"/>
</dbReference>
<keyword evidence="4" id="KW-0393">Immunoglobulin domain</keyword>
<dbReference type="EMBL" id="CH473979">
    <property type="protein sequence ID" value="EDM08276.1"/>
    <property type="molecule type" value="Genomic_DNA"/>
</dbReference>
<dbReference type="SUPFAM" id="SSF48726">
    <property type="entry name" value="Immunoglobulin"/>
    <property type="match status" value="1"/>
</dbReference>
<gene>
    <name evidence="7" type="ORF">rCG_53733</name>
</gene>
<dbReference type="PANTHER" id="PTHR44337">
    <property type="entry name" value="CARCINOEMBRYONIC ANTIGEN-RELATED CELL ADHESION MOLECULE 8"/>
    <property type="match status" value="1"/>
</dbReference>
<name>A6J8F8_RAT</name>
<evidence type="ECO:0000313" key="8">
    <source>
        <dbReference type="Proteomes" id="UP000234681"/>
    </source>
</evidence>
<keyword evidence="1" id="KW-0732">Signal</keyword>
<accession>A6J8F8</accession>
<evidence type="ECO:0000256" key="5">
    <source>
        <dbReference type="ARBA" id="ARBA00038222"/>
    </source>
</evidence>
<keyword evidence="3" id="KW-0325">Glycoprotein</keyword>
<reference evidence="7 8" key="1">
    <citation type="submission" date="2005-09" db="EMBL/GenBank/DDBJ databases">
        <authorList>
            <person name="Mural R.J."/>
            <person name="Li P.W."/>
            <person name="Adams M.D."/>
            <person name="Amanatides P.G."/>
            <person name="Baden-Tillson H."/>
            <person name="Barnstead M."/>
            <person name="Chin S.H."/>
            <person name="Dew I."/>
            <person name="Evans C.A."/>
            <person name="Ferriera S."/>
            <person name="Flanigan M."/>
            <person name="Fosler C."/>
            <person name="Glodek A."/>
            <person name="Gu Z."/>
            <person name="Holt R.A."/>
            <person name="Jennings D."/>
            <person name="Kraft C.L."/>
            <person name="Lu F."/>
            <person name="Nguyen T."/>
            <person name="Nusskern D.R."/>
            <person name="Pfannkoch C.M."/>
            <person name="Sitter C."/>
            <person name="Sutton G.G."/>
            <person name="Venter J.C."/>
            <person name="Wang Z."/>
            <person name="Woodage T."/>
            <person name="Zheng X.H."/>
            <person name="Zhong F."/>
        </authorList>
    </citation>
    <scope>NUCLEOTIDE SEQUENCE [LARGE SCALE GENOMIC DNA]</scope>
    <source>
        <strain>BN</strain>
        <strain evidence="8">Sprague-Dawley</strain>
    </source>
</reference>
<dbReference type="SMART" id="SM00409">
    <property type="entry name" value="IG"/>
    <property type="match status" value="1"/>
</dbReference>
<dbReference type="PANTHER" id="PTHR44337:SF20">
    <property type="entry name" value="CARCINOEMBRYONIC ANTIGEN-RELATED CELL ADHESION MOLECULE 5-RELATED"/>
    <property type="match status" value="1"/>
</dbReference>
<dbReference type="Gene3D" id="2.60.40.10">
    <property type="entry name" value="Immunoglobulins"/>
    <property type="match status" value="1"/>
</dbReference>
<dbReference type="InterPro" id="IPR007110">
    <property type="entry name" value="Ig-like_dom"/>
</dbReference>
<dbReference type="AlphaFoldDB" id="A6J8F8"/>
<evidence type="ECO:0000256" key="1">
    <source>
        <dbReference type="ARBA" id="ARBA00022729"/>
    </source>
</evidence>
<feature type="domain" description="Ig-like" evidence="6">
    <location>
        <begin position="1"/>
        <end position="83"/>
    </location>
</feature>
<dbReference type="InterPro" id="IPR003599">
    <property type="entry name" value="Ig_sub"/>
</dbReference>
<evidence type="ECO:0000259" key="6">
    <source>
        <dbReference type="PROSITE" id="PS50835"/>
    </source>
</evidence>
<comment type="similarity">
    <text evidence="5">Belongs to the immunoglobulin superfamily. CEA family.</text>
</comment>
<keyword evidence="2" id="KW-1015">Disulfide bond</keyword>
<evidence type="ECO:0000256" key="4">
    <source>
        <dbReference type="ARBA" id="ARBA00023319"/>
    </source>
</evidence>
<sequence length="87" mass="9741">MRVTNRTVRVQSSVVFTCFSDNTGICMHWFFNNKSVQLTQRIALSPSKCHLSIDPVSWEDAGQYQCEVSNPVSSKTSLPVSLAVMDE</sequence>
<dbReference type="Proteomes" id="UP000234681">
    <property type="component" value="Chromosome 1"/>
</dbReference>
<dbReference type="InterPro" id="IPR003598">
    <property type="entry name" value="Ig_sub2"/>
</dbReference>
<organism evidence="7 8">
    <name type="scientific">Rattus norvegicus</name>
    <name type="common">Rat</name>
    <dbReference type="NCBI Taxonomy" id="10116"/>
    <lineage>
        <taxon>Eukaryota</taxon>
        <taxon>Metazoa</taxon>
        <taxon>Chordata</taxon>
        <taxon>Craniata</taxon>
        <taxon>Vertebrata</taxon>
        <taxon>Euteleostomi</taxon>
        <taxon>Mammalia</taxon>
        <taxon>Eutheria</taxon>
        <taxon>Euarchontoglires</taxon>
        <taxon>Glires</taxon>
        <taxon>Rodentia</taxon>
        <taxon>Myomorpha</taxon>
        <taxon>Muroidea</taxon>
        <taxon>Muridae</taxon>
        <taxon>Murinae</taxon>
        <taxon>Rattus</taxon>
    </lineage>
</organism>
<dbReference type="InterPro" id="IPR052598">
    <property type="entry name" value="IgSF_CEA-related"/>
</dbReference>
<dbReference type="PROSITE" id="PS50835">
    <property type="entry name" value="IG_LIKE"/>
    <property type="match status" value="1"/>
</dbReference>
<evidence type="ECO:0000256" key="2">
    <source>
        <dbReference type="ARBA" id="ARBA00023157"/>
    </source>
</evidence>
<dbReference type="SMART" id="SM00408">
    <property type="entry name" value="IGc2"/>
    <property type="match status" value="1"/>
</dbReference>
<dbReference type="FunFam" id="2.60.40.10:FF:000244">
    <property type="entry name" value="carcinoembryonic antigen-related cell adhesion molecule 16"/>
    <property type="match status" value="1"/>
</dbReference>
<dbReference type="Pfam" id="PF00047">
    <property type="entry name" value="ig"/>
    <property type="match status" value="1"/>
</dbReference>